<reference evidence="2 3" key="1">
    <citation type="submission" date="2020-04" db="EMBL/GenBank/DDBJ databases">
        <title>Pseudoalteromonas caenipelagi sp. nov., isolated from a tidal flat.</title>
        <authorList>
            <person name="Park S."/>
            <person name="Yoon J.-H."/>
        </authorList>
    </citation>
    <scope>NUCLEOTIDE SEQUENCE [LARGE SCALE GENOMIC DNA]</scope>
    <source>
        <strain evidence="2 3">JBTF-M23</strain>
    </source>
</reference>
<dbReference type="PANTHER" id="PTHR43581">
    <property type="entry name" value="ATP/GTP PHOSPHATASE"/>
    <property type="match status" value="1"/>
</dbReference>
<comment type="caution">
    <text evidence="2">The sequence shown here is derived from an EMBL/GenBank/DDBJ whole genome shotgun (WGS) entry which is preliminary data.</text>
</comment>
<dbReference type="Gene3D" id="3.40.50.300">
    <property type="entry name" value="P-loop containing nucleotide triphosphate hydrolases"/>
    <property type="match status" value="1"/>
</dbReference>
<evidence type="ECO:0000313" key="2">
    <source>
        <dbReference type="EMBL" id="NOU51707.1"/>
    </source>
</evidence>
<sequence length="402" mass="44963">MDTISIKGFKGFSERVDIDLKKLTIFFGYNNSGKSALLRAIPLLSDSFKDHTSNLYTHSYLDYTSSSLRGAIHADILNENSKDIDFEVTWQSNGISFSLRQNAHEHEFINKLGIKKEGITKNYLPSAQNFSEFECDGENSISLESFFSISDTCIREKIRRSSASVSWISSIRTSPPRSFDIGLGIKTGVNYKGEGIGETLWYIKGNCPDAFELINTWLLETTGRKLKLDSSSIQNVNTGRATVKLQTVDNAIESSPVDIIDSGEGIAQALPVVTLCSMAKFGLLGEAPIITIEQPELHLHPQAIVTLAEFMINIIKDKENIKLVIETHSESFLLAIQSAIVKREIINDDLSCYWVEKEDNVSSISNITFDDVGYIQGNWPQSVFREIIAQSKELLQAREERE</sequence>
<dbReference type="SUPFAM" id="SSF52540">
    <property type="entry name" value="P-loop containing nucleoside triphosphate hydrolases"/>
    <property type="match status" value="1"/>
</dbReference>
<dbReference type="Proteomes" id="UP000586305">
    <property type="component" value="Unassembled WGS sequence"/>
</dbReference>
<dbReference type="InterPro" id="IPR003959">
    <property type="entry name" value="ATPase_AAA_core"/>
</dbReference>
<feature type="domain" description="ATPase AAA-type core" evidence="1">
    <location>
        <begin position="23"/>
        <end position="332"/>
    </location>
</feature>
<organism evidence="2 3">
    <name type="scientific">Pseudoalteromonas caenipelagi</name>
    <dbReference type="NCBI Taxonomy" id="2726988"/>
    <lineage>
        <taxon>Bacteria</taxon>
        <taxon>Pseudomonadati</taxon>
        <taxon>Pseudomonadota</taxon>
        <taxon>Gammaproteobacteria</taxon>
        <taxon>Alteromonadales</taxon>
        <taxon>Pseudoalteromonadaceae</taxon>
        <taxon>Pseudoalteromonas</taxon>
    </lineage>
</organism>
<dbReference type="Pfam" id="PF13304">
    <property type="entry name" value="AAA_21"/>
    <property type="match status" value="1"/>
</dbReference>
<keyword evidence="3" id="KW-1185">Reference proteome</keyword>
<evidence type="ECO:0000313" key="3">
    <source>
        <dbReference type="Proteomes" id="UP000586305"/>
    </source>
</evidence>
<dbReference type="InterPro" id="IPR027417">
    <property type="entry name" value="P-loop_NTPase"/>
</dbReference>
<protein>
    <submittedName>
        <fullName evidence="2">AAA family ATPase</fullName>
    </submittedName>
</protein>
<name>A0A849VJ95_9GAMM</name>
<accession>A0A849VJ95</accession>
<evidence type="ECO:0000259" key="1">
    <source>
        <dbReference type="Pfam" id="PF13304"/>
    </source>
</evidence>
<dbReference type="RefSeq" id="WP_171626769.1">
    <property type="nucleotide sequence ID" value="NZ_JABBPG010000006.1"/>
</dbReference>
<dbReference type="InterPro" id="IPR014592">
    <property type="entry name" value="P-loop_UCP034888"/>
</dbReference>
<dbReference type="InterPro" id="IPR051396">
    <property type="entry name" value="Bact_Antivir_Def_Nuclease"/>
</dbReference>
<dbReference type="AlphaFoldDB" id="A0A849VJ95"/>
<dbReference type="EMBL" id="JABBPG010000006">
    <property type="protein sequence ID" value="NOU51707.1"/>
    <property type="molecule type" value="Genomic_DNA"/>
</dbReference>
<proteinExistence type="predicted"/>
<dbReference type="PANTHER" id="PTHR43581:SF2">
    <property type="entry name" value="EXCINUCLEASE ATPASE SUBUNIT"/>
    <property type="match status" value="1"/>
</dbReference>
<dbReference type="PIRSF" id="PIRSF034888">
    <property type="entry name" value="P-loop_UCP034888"/>
    <property type="match status" value="1"/>
</dbReference>
<gene>
    <name evidence="2" type="ORF">HG263_14315</name>
</gene>